<evidence type="ECO:0000256" key="6">
    <source>
        <dbReference type="ARBA" id="ARBA00023136"/>
    </source>
</evidence>
<dbReference type="CDD" id="cd00637">
    <property type="entry name" value="7tm_classA_rhodopsin-like"/>
    <property type="match status" value="1"/>
</dbReference>
<evidence type="ECO:0000256" key="8">
    <source>
        <dbReference type="ARBA" id="ARBA00023224"/>
    </source>
</evidence>
<evidence type="ECO:0000256" key="2">
    <source>
        <dbReference type="ARBA" id="ARBA00022475"/>
    </source>
</evidence>
<dbReference type="PANTHER" id="PTHR22752">
    <property type="entry name" value="G PROTEIN-COUPLED RECEPTOR"/>
    <property type="match status" value="1"/>
</dbReference>
<comment type="caution">
    <text evidence="12">The sequence shown here is derived from an EMBL/GenBank/DDBJ whole genome shotgun (WGS) entry which is preliminary data.</text>
</comment>
<keyword evidence="3 9" id="KW-0812">Transmembrane</keyword>
<comment type="subcellular location">
    <subcellularLocation>
        <location evidence="1">Cell membrane</location>
        <topology evidence="1">Multi-pass membrane protein</topology>
    </subcellularLocation>
</comment>
<feature type="transmembrane region" description="Helical" evidence="10">
    <location>
        <begin position="144"/>
        <end position="164"/>
    </location>
</feature>
<feature type="transmembrane region" description="Helical" evidence="10">
    <location>
        <begin position="190"/>
        <end position="212"/>
    </location>
</feature>
<name>A0AAD9UVI1_ACRCE</name>
<reference evidence="12" key="2">
    <citation type="journal article" date="2023" name="Science">
        <title>Genomic signatures of disease resistance in endangered staghorn corals.</title>
        <authorList>
            <person name="Vollmer S.V."/>
            <person name="Selwyn J.D."/>
            <person name="Despard B.A."/>
            <person name="Roesel C.L."/>
        </authorList>
    </citation>
    <scope>NUCLEOTIDE SEQUENCE</scope>
    <source>
        <strain evidence="12">K2</strain>
    </source>
</reference>
<evidence type="ECO:0000259" key="11">
    <source>
        <dbReference type="PROSITE" id="PS50262"/>
    </source>
</evidence>
<feature type="transmembrane region" description="Helical" evidence="10">
    <location>
        <begin position="101"/>
        <end position="123"/>
    </location>
</feature>
<feature type="domain" description="G-protein coupled receptors family 1 profile" evidence="11">
    <location>
        <begin position="44"/>
        <end position="300"/>
    </location>
</feature>
<keyword evidence="8 9" id="KW-0807">Transducer</keyword>
<protein>
    <submittedName>
        <fullName evidence="12">5-hydroxytryptamine receptor 4</fullName>
    </submittedName>
</protein>
<dbReference type="PROSITE" id="PS00237">
    <property type="entry name" value="G_PROTEIN_RECEP_F1_1"/>
    <property type="match status" value="1"/>
</dbReference>
<evidence type="ECO:0000256" key="3">
    <source>
        <dbReference type="ARBA" id="ARBA00022692"/>
    </source>
</evidence>
<dbReference type="EMBL" id="JARQWQ010000101">
    <property type="protein sequence ID" value="KAK2551150.1"/>
    <property type="molecule type" value="Genomic_DNA"/>
</dbReference>
<evidence type="ECO:0000256" key="9">
    <source>
        <dbReference type="RuleBase" id="RU000688"/>
    </source>
</evidence>
<evidence type="ECO:0000313" key="13">
    <source>
        <dbReference type="Proteomes" id="UP001249851"/>
    </source>
</evidence>
<dbReference type="GO" id="GO:0004930">
    <property type="term" value="F:G protein-coupled receptor activity"/>
    <property type="evidence" value="ECO:0007669"/>
    <property type="project" value="UniProtKB-KW"/>
</dbReference>
<dbReference type="Gene3D" id="1.20.1070.10">
    <property type="entry name" value="Rhodopsin 7-helix transmembrane proteins"/>
    <property type="match status" value="1"/>
</dbReference>
<accession>A0AAD9UVI1</accession>
<reference evidence="12" key="1">
    <citation type="journal article" date="2023" name="G3 (Bethesda)">
        <title>Whole genome assembly and annotation of the endangered Caribbean coral Acropora cervicornis.</title>
        <authorList>
            <person name="Selwyn J.D."/>
            <person name="Vollmer S.V."/>
        </authorList>
    </citation>
    <scope>NUCLEOTIDE SEQUENCE</scope>
    <source>
        <strain evidence="12">K2</strain>
    </source>
</reference>
<dbReference type="InterPro" id="IPR000276">
    <property type="entry name" value="GPCR_Rhodpsn"/>
</dbReference>
<sequence>MKKVNDSNVDLQAELALQLATRSGAVIGVEFTFLFLVCLTSVCGNFLIILAIAKTSSLRTTSNYYIASLSLQNLLLSVSFIAFVPAAAIQGRWTSSDAACQFFGFETAMLATGSIYSMAFIAINRYFIMLKSSLHRKYFTKRNVAVSIVISWILSCNFPLSYSLQQNRFDFHPGKGICIFDVSKLTAIDAAFAGVFNIQLPYIVTSVCYFLIYRKVTKHQARLQKPLESGVTRNTHISAHDIRITKVLFSIVLAFTFCWIPFFVIDLLGVVYGQYFAPRSVYLFYSVMAGSSTSVSPILYGVLNRDVKKEVTNFLKTFLCLFKRRTVRVHAVATPAIK</sequence>
<evidence type="ECO:0000256" key="7">
    <source>
        <dbReference type="ARBA" id="ARBA00023170"/>
    </source>
</evidence>
<feature type="transmembrane region" description="Helical" evidence="10">
    <location>
        <begin position="64"/>
        <end position="89"/>
    </location>
</feature>
<keyword evidence="2" id="KW-1003">Cell membrane</keyword>
<evidence type="ECO:0000256" key="4">
    <source>
        <dbReference type="ARBA" id="ARBA00022989"/>
    </source>
</evidence>
<feature type="transmembrane region" description="Helical" evidence="10">
    <location>
        <begin position="282"/>
        <end position="303"/>
    </location>
</feature>
<dbReference type="Pfam" id="PF00001">
    <property type="entry name" value="7tm_1"/>
    <property type="match status" value="1"/>
</dbReference>
<dbReference type="Proteomes" id="UP001249851">
    <property type="component" value="Unassembled WGS sequence"/>
</dbReference>
<keyword evidence="5 9" id="KW-0297">G-protein coupled receptor</keyword>
<comment type="similarity">
    <text evidence="9">Belongs to the G-protein coupled receptor 1 family.</text>
</comment>
<keyword evidence="6 10" id="KW-0472">Membrane</keyword>
<evidence type="ECO:0000256" key="5">
    <source>
        <dbReference type="ARBA" id="ARBA00023040"/>
    </source>
</evidence>
<organism evidence="12 13">
    <name type="scientific">Acropora cervicornis</name>
    <name type="common">Staghorn coral</name>
    <dbReference type="NCBI Taxonomy" id="6130"/>
    <lineage>
        <taxon>Eukaryota</taxon>
        <taxon>Metazoa</taxon>
        <taxon>Cnidaria</taxon>
        <taxon>Anthozoa</taxon>
        <taxon>Hexacorallia</taxon>
        <taxon>Scleractinia</taxon>
        <taxon>Astrocoeniina</taxon>
        <taxon>Acroporidae</taxon>
        <taxon>Acropora</taxon>
    </lineage>
</organism>
<feature type="transmembrane region" description="Helical" evidence="10">
    <location>
        <begin position="247"/>
        <end position="270"/>
    </location>
</feature>
<keyword evidence="7 9" id="KW-0675">Receptor</keyword>
<feature type="transmembrane region" description="Helical" evidence="10">
    <location>
        <begin position="31"/>
        <end position="52"/>
    </location>
</feature>
<dbReference type="SUPFAM" id="SSF81321">
    <property type="entry name" value="Family A G protein-coupled receptor-like"/>
    <property type="match status" value="1"/>
</dbReference>
<keyword evidence="13" id="KW-1185">Reference proteome</keyword>
<dbReference type="GO" id="GO:0005886">
    <property type="term" value="C:plasma membrane"/>
    <property type="evidence" value="ECO:0007669"/>
    <property type="project" value="UniProtKB-SubCell"/>
</dbReference>
<dbReference type="AlphaFoldDB" id="A0AAD9UVI1"/>
<evidence type="ECO:0000256" key="1">
    <source>
        <dbReference type="ARBA" id="ARBA00004651"/>
    </source>
</evidence>
<keyword evidence="4 10" id="KW-1133">Transmembrane helix</keyword>
<dbReference type="PRINTS" id="PR00237">
    <property type="entry name" value="GPCRRHODOPSN"/>
</dbReference>
<evidence type="ECO:0000256" key="10">
    <source>
        <dbReference type="SAM" id="Phobius"/>
    </source>
</evidence>
<dbReference type="InterPro" id="IPR017452">
    <property type="entry name" value="GPCR_Rhodpsn_7TM"/>
</dbReference>
<dbReference type="PROSITE" id="PS50262">
    <property type="entry name" value="G_PROTEIN_RECEP_F1_2"/>
    <property type="match status" value="1"/>
</dbReference>
<proteinExistence type="inferred from homology"/>
<evidence type="ECO:0000313" key="12">
    <source>
        <dbReference type="EMBL" id="KAK2551150.1"/>
    </source>
</evidence>
<gene>
    <name evidence="12" type="ORF">P5673_028078</name>
</gene>